<dbReference type="Pfam" id="PF04266">
    <property type="entry name" value="ASCH"/>
    <property type="match status" value="1"/>
</dbReference>
<dbReference type="InterPro" id="IPR007374">
    <property type="entry name" value="ASCH_domain"/>
</dbReference>
<dbReference type="Proteomes" id="UP000295274">
    <property type="component" value="Unassembled WGS sequence"/>
</dbReference>
<dbReference type="Gene3D" id="2.30.130.30">
    <property type="entry name" value="Hypothetical protein"/>
    <property type="match status" value="1"/>
</dbReference>
<dbReference type="InterPro" id="IPR015947">
    <property type="entry name" value="PUA-like_sf"/>
</dbReference>
<name>A0A4R7CWA3_9FLAO</name>
<gene>
    <name evidence="2" type="ORF">DFQ03_3816</name>
</gene>
<evidence type="ECO:0000313" key="3">
    <source>
        <dbReference type="Proteomes" id="UP000295274"/>
    </source>
</evidence>
<reference evidence="2 3" key="1">
    <citation type="submission" date="2019-03" db="EMBL/GenBank/DDBJ databases">
        <title>Genomic Encyclopedia of Type Strains, Phase III (KMG-III): the genomes of soil and plant-associated and newly described type strains.</title>
        <authorList>
            <person name="Whitman W."/>
        </authorList>
    </citation>
    <scope>NUCLEOTIDE SEQUENCE [LARGE SCALE GENOMIC DNA]</scope>
    <source>
        <strain evidence="2 3">CECT 8455</strain>
    </source>
</reference>
<feature type="domain" description="ASCH" evidence="1">
    <location>
        <begin position="10"/>
        <end position="64"/>
    </location>
</feature>
<evidence type="ECO:0000259" key="1">
    <source>
        <dbReference type="Pfam" id="PF04266"/>
    </source>
</evidence>
<dbReference type="SUPFAM" id="SSF88697">
    <property type="entry name" value="PUA domain-like"/>
    <property type="match status" value="1"/>
</dbReference>
<comment type="caution">
    <text evidence="2">The sequence shown here is derived from an EMBL/GenBank/DDBJ whole genome shotgun (WGS) entry which is preliminary data.</text>
</comment>
<dbReference type="RefSeq" id="WP_133674734.1">
    <property type="nucleotide sequence ID" value="NZ_SNZW01000020.1"/>
</dbReference>
<accession>A0A4R7CWA3</accession>
<evidence type="ECO:0000313" key="2">
    <source>
        <dbReference type="EMBL" id="TDS10923.1"/>
    </source>
</evidence>
<dbReference type="EMBL" id="SNZW01000020">
    <property type="protein sequence ID" value="TDS10923.1"/>
    <property type="molecule type" value="Genomic_DNA"/>
</dbReference>
<keyword evidence="3" id="KW-1185">Reference proteome</keyword>
<organism evidence="2 3">
    <name type="scientific">Maribacter caenipelagi</name>
    <dbReference type="NCBI Taxonomy" id="1447781"/>
    <lineage>
        <taxon>Bacteria</taxon>
        <taxon>Pseudomonadati</taxon>
        <taxon>Bacteroidota</taxon>
        <taxon>Flavobacteriia</taxon>
        <taxon>Flavobacteriales</taxon>
        <taxon>Flavobacteriaceae</taxon>
        <taxon>Maribacter</taxon>
    </lineage>
</organism>
<sequence length="144" mass="16667">MKDTLTSVILSIKPVYAQAIMSGTKKVEFRKKIFKRPVDKIFVYSSSPEKKIIGFFTIKEIVQNNPKNLWKEFNKVGGIDKNDFFNYYQNSETGFSIKINGVQKFENGIDPSDIFDNFCAPQSYIYLEEKTALNMEQKQLPTKN</sequence>
<protein>
    <submittedName>
        <fullName evidence="2">Putative transcriptional regulator</fullName>
    </submittedName>
</protein>
<dbReference type="OrthoDB" id="9800495at2"/>
<dbReference type="AlphaFoldDB" id="A0A4R7CWA3"/>
<proteinExistence type="predicted"/>